<sequence>MANIFNRIGQVGLGLTFVGGVVNSALFNVPDELPKIFTVLGVDYEERVLPSITSEVLKAVVAQFNAEELITQREEAEKARFLVEKEEQKKKATVVAAEGDAQAAILLAKSFASAGQGLVELRRIEAAEDIAYQLSKSRNHVRVYTRSVFNIMLLCRNHSQILLCVASVFAKFNTLSYLMVNEASGYSVVRRIVPGNISSHVECPADLKFLALLESSSYRIGQFGHNGDIVNLVIHIFGLRQISHEPQYRDPQSLRCHFIHRFPKCKIAASKLKTLHTSVSGKFSTLNADLMSANSKPSLRPSQVNVLPELRLPQFQLSLLIGRESRDKRIENMIIPFTLALKYDSRLFQQILIYICPFNDAFTAELSQGDHIFYTCDGGRVQGFDDIVINKVIIGYVWKEIEDVLQLQMLHTNFLSLFSPNFTRDMFKGENFPLKLISLKLDLPELQGEINQVSIKKCQEAVHRLKKPVLVEDTSLCFNAWNGLPGPYVKCFLEKVQPEGLTKLLKGWDDKSAEAVCTFAFCCGECKDSDVVLFQGRAKGKIVDRRGSNDFGWGYIFQPDGFQQTYGELPKHRTLTFVTGNAKKLEELRAILGKTFPLELVSHNLDLPELQGDIDEVSIKKCQEAARRLKKPVLVEDTSLCFNALNGLPGPYIKWFLDKLKPEGLHRMLTGWEDKSAQAVCTFAFCSGENEDLDVILFQGITKGKIVEPRGSRDFGWDCVFQPDGYEQTYELESSENLVFASLFMTGGLGQLGVECAKYLRGKYGREQVILSDIIKPTPEVVNDGPYIFADILDFKGLQKIVVNHRVDWLIHFSALLSAIGEQNVPLAVRVNIEGMHNVIELAKQYKLRIFVPSTIGAFGPDSPRNPTPNITIQRPRTIYGVSKVHAELLGEYYYYKFGLDFRCLRFPGVISSDPPGGGTTDYAIAIFHDLLRKGNYQCYLKPDTRLPMMHVRDALRALSEFLEAPNEILNRRVYNVTSMSFTPEELADKMAKYLPDLKITYRPDSRQDIADSWPQVFDDSEARRDWSWKPEVDLDNLVELMMKEVHHDKPDFPESCKVVIVNRMIEQNTDYRFNINLQNACDLDIKKYCSAIIAIEPKDVELQGKVLYCLKEKFRQSKLTATCENELANILKEQALNYRLDPLLSKLCSAEIQTICSVPNNSITKSDGQVEECLKNALLNHKIVSPACSQEVAQIIEETEVDIDADPLLERACAFDLLRYCKDLEHGAGRRLKCLKIILNDSNRKLEEECNKELSNRLEMYKHVDASSLDDLVQYTQLFKPVATVLQGTVLPFLVLYPVIFYSWIVVYGFEENIEAGFVTVAVVASIQILICLCCYWSVHIQCFLACSMSTKKGNLNPDVWFMFQKSKYVYDWDKKTFATVEFPVVPEFMELFKERATAPFFVFQVFCVALWCLDKYWYYSIFTLVMLVMFECTLVQQQLRNMSEIRKMGNKPYNINVYRNRRWRQIVSDQLVPGDIVSITRSANENLVPCDIVLLRGSCIVDESMLTGESVPQMKEALENEKNPQQNLDPEGDGKLHMLYGGTKIVQHSSPSKSGSAGLKAPDNGCIGYVIRTGFNTSQGKLLRTILFGVKRVTANNLETFGFILFLLIFAIAAAAYVWVKGCEDPERNRYKLFLECTLILTSVVPPELPIELSLAVNTSLLSLSKLAVFCTEPFRIPFAGKVEICCFDKTGTLTSDNLVVEGVAGIGQHKDATVIPLSDAPMETIQVLASCHSLVQLDDGIVGDPLEKATLKAAEWNLTKGDAIVPKKGKSPGLKIVHRNHFASALKRMSVIAGYQVNERGFIETHYISSVKGAPETIKSMLKEVPSHYDHVYLTLSRRGARVLALGYRNLGKLSSQDIRDLSREDIESDLTFVGFVIISCPLKTDSKKAIAEIVHASHSVVMITGDNPLTACHVAKELNFTQNAEVLILTKDSDKWGWKSIDEEVFLPVEPFKTSKQLTSKFDLCITGEGLTYLNENHHKFMIELMPHIKVFARFAPKQKEFVVVTLKALGYSTLMCGDGTNDVGALKHADVGVAILANAPERLRERTVAPEPEPPRRPTARGDPRADARAEAAARLRRAMKKLEEEDQPQLVRLGRCTLVTTLQMFKILALNALILAYSQSVLYLDGIKFSDTQATLQSLLLASCFLFISRSKPLKHLSKQRPLPNIFNVYTIMTVLTQFAVHFLCLVYLVREATERSPGSTVYIISMALQISTFAINYRPLLYSIVVSGGAVLALAAGILPDLSNMFEIVYFPPDYRLILVQVLIADMVFAYLVDRACLWLFGEGRSLAT</sequence>
<protein>
    <submittedName>
        <fullName evidence="1">Uncharacterized protein</fullName>
    </submittedName>
</protein>
<proteinExistence type="predicted"/>
<evidence type="ECO:0000313" key="1">
    <source>
        <dbReference type="EMBL" id="KAI8427571.1"/>
    </source>
</evidence>
<comment type="caution">
    <text evidence="1">The sequence shown here is derived from an EMBL/GenBank/DDBJ whole genome shotgun (WGS) entry which is preliminary data.</text>
</comment>
<accession>A0ACC0JTQ1</accession>
<keyword evidence="2" id="KW-1185">Reference proteome</keyword>
<dbReference type="EMBL" id="CM046103">
    <property type="protein sequence ID" value="KAI8427571.1"/>
    <property type="molecule type" value="Genomic_DNA"/>
</dbReference>
<organism evidence="1 2">
    <name type="scientific">Choristoneura fumiferana</name>
    <name type="common">Spruce budworm moth</name>
    <name type="synonym">Archips fumiferana</name>
    <dbReference type="NCBI Taxonomy" id="7141"/>
    <lineage>
        <taxon>Eukaryota</taxon>
        <taxon>Metazoa</taxon>
        <taxon>Ecdysozoa</taxon>
        <taxon>Arthropoda</taxon>
        <taxon>Hexapoda</taxon>
        <taxon>Insecta</taxon>
        <taxon>Pterygota</taxon>
        <taxon>Neoptera</taxon>
        <taxon>Endopterygota</taxon>
        <taxon>Lepidoptera</taxon>
        <taxon>Glossata</taxon>
        <taxon>Ditrysia</taxon>
        <taxon>Tortricoidea</taxon>
        <taxon>Tortricidae</taxon>
        <taxon>Tortricinae</taxon>
        <taxon>Choristoneura</taxon>
    </lineage>
</organism>
<reference evidence="1 2" key="1">
    <citation type="journal article" date="2022" name="Genome Biol. Evol.">
        <title>The Spruce Budworm Genome: Reconstructing the Evolutionary History of Antifreeze Proteins.</title>
        <authorList>
            <person name="Beliveau C."/>
            <person name="Gagne P."/>
            <person name="Picq S."/>
            <person name="Vernygora O."/>
            <person name="Keeling C.I."/>
            <person name="Pinkney K."/>
            <person name="Doucet D."/>
            <person name="Wen F."/>
            <person name="Johnston J.S."/>
            <person name="Maaroufi H."/>
            <person name="Boyle B."/>
            <person name="Laroche J."/>
            <person name="Dewar K."/>
            <person name="Juretic N."/>
            <person name="Blackburn G."/>
            <person name="Nisole A."/>
            <person name="Brunet B."/>
            <person name="Brandao M."/>
            <person name="Lumley L."/>
            <person name="Duan J."/>
            <person name="Quan G."/>
            <person name="Lucarotti C.J."/>
            <person name="Roe A.D."/>
            <person name="Sperling F.A.H."/>
            <person name="Levesque R.C."/>
            <person name="Cusson M."/>
        </authorList>
    </citation>
    <scope>NUCLEOTIDE SEQUENCE [LARGE SCALE GENOMIC DNA]</scope>
    <source>
        <strain evidence="1">Glfc:IPQL:Cfum</strain>
    </source>
</reference>
<evidence type="ECO:0000313" key="2">
    <source>
        <dbReference type="Proteomes" id="UP001064048"/>
    </source>
</evidence>
<dbReference type="Proteomes" id="UP001064048">
    <property type="component" value="Chromosome 3"/>
</dbReference>
<gene>
    <name evidence="1" type="ORF">MSG28_002072</name>
</gene>
<name>A0ACC0JTQ1_CHOFU</name>